<dbReference type="EMBL" id="LLZG01000378">
    <property type="protein sequence ID" value="KUL24229.1"/>
    <property type="molecule type" value="Genomic_DNA"/>
</dbReference>
<name>A0A101JCF4_9ACTN</name>
<organism evidence="1 2">
    <name type="scientific">Streptomyces regalis</name>
    <dbReference type="NCBI Taxonomy" id="68262"/>
    <lineage>
        <taxon>Bacteria</taxon>
        <taxon>Bacillati</taxon>
        <taxon>Actinomycetota</taxon>
        <taxon>Actinomycetes</taxon>
        <taxon>Kitasatosporales</taxon>
        <taxon>Streptomycetaceae</taxon>
        <taxon>Streptomyces</taxon>
    </lineage>
</organism>
<proteinExistence type="predicted"/>
<evidence type="ECO:0008006" key="3">
    <source>
        <dbReference type="Google" id="ProtNLM"/>
    </source>
</evidence>
<accession>A0A101JCF4</accession>
<dbReference type="Proteomes" id="UP000053923">
    <property type="component" value="Unassembled WGS sequence"/>
</dbReference>
<comment type="caution">
    <text evidence="1">The sequence shown here is derived from an EMBL/GenBank/DDBJ whole genome shotgun (WGS) entry which is preliminary data.</text>
</comment>
<protein>
    <recommendedName>
        <fullName evidence="3">SnoaL-like domain-containing protein</fullName>
    </recommendedName>
</protein>
<gene>
    <name evidence="1" type="ORF">ADL12_37915</name>
</gene>
<evidence type="ECO:0000313" key="2">
    <source>
        <dbReference type="Proteomes" id="UP000053923"/>
    </source>
</evidence>
<sequence>MTHPEIQTGVRDYVTQTGTLANLHTKDDLRAHLQNFYAHYSVRSIEVVARHFDDWFFFHELRWTVEAKQGPDAGGIFRYHTAEYAEVSAAGLVVAHIGHGTDQLKVG</sequence>
<dbReference type="AlphaFoldDB" id="A0A101JCF4"/>
<dbReference type="RefSeq" id="WP_062711429.1">
    <property type="nucleotide sequence ID" value="NZ_LLZG01000378.1"/>
</dbReference>
<evidence type="ECO:0000313" key="1">
    <source>
        <dbReference type="EMBL" id="KUL24229.1"/>
    </source>
</evidence>
<keyword evidence="2" id="KW-1185">Reference proteome</keyword>
<dbReference type="OrthoDB" id="4010143at2"/>
<reference evidence="2" key="1">
    <citation type="submission" date="2015-10" db="EMBL/GenBank/DDBJ databases">
        <authorList>
            <person name="Ju K.-S."/>
            <person name="Doroghazi J.R."/>
            <person name="Metcalf W.W."/>
        </authorList>
    </citation>
    <scope>NUCLEOTIDE SEQUENCE [LARGE SCALE GENOMIC DNA]</scope>
    <source>
        <strain evidence="2">NRRL 3151</strain>
    </source>
</reference>